<dbReference type="Proteomes" id="UP000190130">
    <property type="component" value="Unassembled WGS sequence"/>
</dbReference>
<dbReference type="Gene3D" id="3.50.50.60">
    <property type="entry name" value="FAD/NAD(P)-binding domain"/>
    <property type="match status" value="2"/>
</dbReference>
<keyword evidence="1" id="KW-0560">Oxidoreductase</keyword>
<dbReference type="EMBL" id="FUYX01000004">
    <property type="protein sequence ID" value="SKB68779.1"/>
    <property type="molecule type" value="Genomic_DNA"/>
</dbReference>
<dbReference type="STRING" id="53254.SAMN05660750_01882"/>
<dbReference type="GO" id="GO:0016491">
    <property type="term" value="F:oxidoreductase activity"/>
    <property type="evidence" value="ECO:0007669"/>
    <property type="project" value="UniProtKB-KW"/>
</dbReference>
<evidence type="ECO:0000313" key="3">
    <source>
        <dbReference type="EMBL" id="KQK29910.1"/>
    </source>
</evidence>
<gene>
    <name evidence="3" type="ORF">ARD30_15760</name>
    <name evidence="4" type="ORF">SAMN05660750_01882</name>
</gene>
<evidence type="ECO:0000256" key="1">
    <source>
        <dbReference type="ARBA" id="ARBA00023002"/>
    </source>
</evidence>
<proteinExistence type="predicted"/>
<dbReference type="GO" id="GO:0005737">
    <property type="term" value="C:cytoplasm"/>
    <property type="evidence" value="ECO:0007669"/>
    <property type="project" value="TreeGrafter"/>
</dbReference>
<dbReference type="AlphaFoldDB" id="A0A0Q3PJM1"/>
<dbReference type="SUPFAM" id="SSF51905">
    <property type="entry name" value="FAD/NAD(P)-binding domain"/>
    <property type="match status" value="1"/>
</dbReference>
<dbReference type="Proteomes" id="UP000051562">
    <property type="component" value="Unassembled WGS sequence"/>
</dbReference>
<dbReference type="PANTHER" id="PTHR13847:SF289">
    <property type="entry name" value="GLYCINE OXIDASE"/>
    <property type="match status" value="1"/>
</dbReference>
<evidence type="ECO:0000313" key="6">
    <source>
        <dbReference type="Proteomes" id="UP000190130"/>
    </source>
</evidence>
<dbReference type="SUPFAM" id="SSF54373">
    <property type="entry name" value="FAD-linked reductases, C-terminal domain"/>
    <property type="match status" value="1"/>
</dbReference>
<reference evidence="3 5" key="1">
    <citation type="submission" date="2015-10" db="EMBL/GenBank/DDBJ databases">
        <title>Draft genome of Bosea thiooxidans.</title>
        <authorList>
            <person name="Wang X."/>
        </authorList>
    </citation>
    <scope>NUCLEOTIDE SEQUENCE [LARGE SCALE GENOMIC DNA]</scope>
    <source>
        <strain evidence="3 5">CGMCC 9174</strain>
    </source>
</reference>
<protein>
    <submittedName>
        <fullName evidence="3">Amino acid dehydrogenase</fullName>
    </submittedName>
    <submittedName>
        <fullName evidence="4">D-amino-acid dehydrogenase</fullName>
    </submittedName>
</protein>
<sequence>MATATGQADVIVLGAGIVGVSVALHLQERGRRVLLIDRGEPGAETSHGNAGLIERSSVVPYAFPHDLTALVNLASNRSIAVRYRPAALLRMAPWLARYWWNSAPNRLDKLGRAILPLIERCIEEHRRWTQAAGTEALMRDEGWIELYRTRQGLDAATRAAAELAAYGLSYDLLDEAALSEREPGLLAGTVTGAVHWRDPVTVSDPGAVTRAYAALFVARGGLLKSADAASLRQDSEGWRLSADGGSWQAPEAVVALGPWSNDLVERFGYRFPIGFKRGYHMHYESAEETAPRHPLCDAQAGFVLTSMRRGIRLTTGIELAGRDEPSDSWQLDQAERIARRIVPLGRRLDAEPWRGARPCLPDMLPIIGRAPRHHGLWFAFGHAHHGFTLGPVTGRLLADAMTKAPSFCDIAPFAADRF</sequence>
<evidence type="ECO:0000313" key="5">
    <source>
        <dbReference type="Proteomes" id="UP000051562"/>
    </source>
</evidence>
<evidence type="ECO:0000313" key="4">
    <source>
        <dbReference type="EMBL" id="SKB68779.1"/>
    </source>
</evidence>
<dbReference type="OrthoDB" id="9805337at2"/>
<dbReference type="InterPro" id="IPR036188">
    <property type="entry name" value="FAD/NAD-bd_sf"/>
</dbReference>
<dbReference type="InterPro" id="IPR006076">
    <property type="entry name" value="FAD-dep_OxRdtase"/>
</dbReference>
<reference evidence="4 6" key="2">
    <citation type="submission" date="2017-02" db="EMBL/GenBank/DDBJ databases">
        <authorList>
            <person name="Peterson S.W."/>
        </authorList>
    </citation>
    <scope>NUCLEOTIDE SEQUENCE [LARGE SCALE GENOMIC DNA]</scope>
    <source>
        <strain evidence="4 6">DSM 9653</strain>
    </source>
</reference>
<dbReference type="RefSeq" id="WP_055728710.1">
    <property type="nucleotide sequence ID" value="NZ_FUYX01000004.1"/>
</dbReference>
<accession>A0A0Q3PJM1</accession>
<evidence type="ECO:0000259" key="2">
    <source>
        <dbReference type="Pfam" id="PF01266"/>
    </source>
</evidence>
<dbReference type="Pfam" id="PF01266">
    <property type="entry name" value="DAO"/>
    <property type="match status" value="1"/>
</dbReference>
<name>A0A0Q3PJM1_9HYPH</name>
<dbReference type="EMBL" id="LMAR01000044">
    <property type="protein sequence ID" value="KQK29910.1"/>
    <property type="molecule type" value="Genomic_DNA"/>
</dbReference>
<dbReference type="PANTHER" id="PTHR13847">
    <property type="entry name" value="SARCOSINE DEHYDROGENASE-RELATED"/>
    <property type="match status" value="1"/>
</dbReference>
<keyword evidence="5" id="KW-1185">Reference proteome</keyword>
<feature type="domain" description="FAD dependent oxidoreductase" evidence="2">
    <location>
        <begin position="9"/>
        <end position="399"/>
    </location>
</feature>
<organism evidence="3 5">
    <name type="scientific">Bosea thiooxidans</name>
    <dbReference type="NCBI Taxonomy" id="53254"/>
    <lineage>
        <taxon>Bacteria</taxon>
        <taxon>Pseudomonadati</taxon>
        <taxon>Pseudomonadota</taxon>
        <taxon>Alphaproteobacteria</taxon>
        <taxon>Hyphomicrobiales</taxon>
        <taxon>Boseaceae</taxon>
        <taxon>Bosea</taxon>
    </lineage>
</organism>
<dbReference type="Gene3D" id="3.30.9.10">
    <property type="entry name" value="D-Amino Acid Oxidase, subunit A, domain 2"/>
    <property type="match status" value="1"/>
</dbReference>